<dbReference type="InterPro" id="IPR013424">
    <property type="entry name" value="Ice-binding_C"/>
</dbReference>
<evidence type="ECO:0000313" key="3">
    <source>
        <dbReference type="EMBL" id="AQT68313.1"/>
    </source>
</evidence>
<feature type="signal peptide" evidence="1">
    <location>
        <begin position="1"/>
        <end position="22"/>
    </location>
</feature>
<feature type="domain" description="Ice-binding protein C-terminal" evidence="2">
    <location>
        <begin position="183"/>
        <end position="204"/>
    </location>
</feature>
<gene>
    <name evidence="3" type="ORF">STSP2_01472</name>
</gene>
<keyword evidence="1" id="KW-0732">Signal</keyword>
<reference evidence="4" key="1">
    <citation type="submission" date="2017-02" db="EMBL/GenBank/DDBJ databases">
        <title>Comparative genomics and description of representatives of a novel lineage of planctomycetes thriving in anoxic sediments.</title>
        <authorList>
            <person name="Spring S."/>
            <person name="Bunk B."/>
            <person name="Sproer C."/>
        </authorList>
    </citation>
    <scope>NUCLEOTIDE SEQUENCE [LARGE SCALE GENOMIC DNA]</scope>
    <source>
        <strain evidence="4">ST-NAGAB-D1</strain>
    </source>
</reference>
<dbReference type="STRING" id="1936003.STSP2_01472"/>
<dbReference type="OrthoDB" id="299590at2"/>
<sequence precursor="true">MTRLALVSLVACLMAVCAPSHAGLINIDADGFADGVDISNAFAGATLSAVGSYSGLDGKVYAAEDSLASTGDMVFANNLAFGAEWSTDSDLGFALRVDFDQMADYVAIDFIGDDQADSAIVKAYNGQGQLIAAGLSYLLDNGEVAKAQINRPNYDIAYIVAGGLTIDGDAATVHLDNIEANVVPEPATLALLGVGGLTLLRKRRNA</sequence>
<accession>A0A1U9NK51</accession>
<dbReference type="KEGG" id="alus:STSP2_01472"/>
<evidence type="ECO:0000313" key="4">
    <source>
        <dbReference type="Proteomes" id="UP000189674"/>
    </source>
</evidence>
<evidence type="ECO:0000259" key="2">
    <source>
        <dbReference type="Pfam" id="PF07589"/>
    </source>
</evidence>
<evidence type="ECO:0000256" key="1">
    <source>
        <dbReference type="SAM" id="SignalP"/>
    </source>
</evidence>
<organism evidence="3 4">
    <name type="scientific">Anaerohalosphaera lusitana</name>
    <dbReference type="NCBI Taxonomy" id="1936003"/>
    <lineage>
        <taxon>Bacteria</taxon>
        <taxon>Pseudomonadati</taxon>
        <taxon>Planctomycetota</taxon>
        <taxon>Phycisphaerae</taxon>
        <taxon>Sedimentisphaerales</taxon>
        <taxon>Anaerohalosphaeraceae</taxon>
        <taxon>Anaerohalosphaera</taxon>
    </lineage>
</organism>
<dbReference type="EMBL" id="CP019791">
    <property type="protein sequence ID" value="AQT68313.1"/>
    <property type="molecule type" value="Genomic_DNA"/>
</dbReference>
<dbReference type="RefSeq" id="WP_146661202.1">
    <property type="nucleotide sequence ID" value="NZ_CP019791.1"/>
</dbReference>
<name>A0A1U9NK51_9BACT</name>
<dbReference type="Proteomes" id="UP000189674">
    <property type="component" value="Chromosome"/>
</dbReference>
<dbReference type="Pfam" id="PF07589">
    <property type="entry name" value="PEP-CTERM"/>
    <property type="match status" value="1"/>
</dbReference>
<protein>
    <recommendedName>
        <fullName evidence="2">Ice-binding protein C-terminal domain-containing protein</fullName>
    </recommendedName>
</protein>
<dbReference type="NCBIfam" id="TIGR02595">
    <property type="entry name" value="PEP_CTERM"/>
    <property type="match status" value="1"/>
</dbReference>
<feature type="chain" id="PRO_5012798477" description="Ice-binding protein C-terminal domain-containing protein" evidence="1">
    <location>
        <begin position="23"/>
        <end position="206"/>
    </location>
</feature>
<proteinExistence type="predicted"/>
<dbReference type="AlphaFoldDB" id="A0A1U9NK51"/>
<keyword evidence="4" id="KW-1185">Reference proteome</keyword>